<dbReference type="InterPro" id="IPR043502">
    <property type="entry name" value="DNA/RNA_pol_sf"/>
</dbReference>
<protein>
    <submittedName>
        <fullName evidence="1">18733_t:CDS:1</fullName>
    </submittedName>
</protein>
<reference evidence="1" key="1">
    <citation type="submission" date="2022-08" db="EMBL/GenBank/DDBJ databases">
        <authorList>
            <person name="Kallberg Y."/>
            <person name="Tangrot J."/>
            <person name="Rosling A."/>
        </authorList>
    </citation>
    <scope>NUCLEOTIDE SEQUENCE</scope>
    <source>
        <strain evidence="1">Wild A</strain>
    </source>
</reference>
<proteinExistence type="predicted"/>
<dbReference type="Gene3D" id="3.90.1600.10">
    <property type="entry name" value="Palm domain of DNA polymerase"/>
    <property type="match status" value="1"/>
</dbReference>
<accession>A0A9W4SYZ3</accession>
<dbReference type="OrthoDB" id="2334642at2759"/>
<dbReference type="InterPro" id="IPR023211">
    <property type="entry name" value="DNA_pol_palm_dom_sf"/>
</dbReference>
<evidence type="ECO:0000313" key="2">
    <source>
        <dbReference type="Proteomes" id="UP001153678"/>
    </source>
</evidence>
<gene>
    <name evidence="1" type="ORF">FWILDA_LOCUS12357</name>
</gene>
<sequence length="213" mass="25218">MKIQNLLDTYAFKCDIVFSSRVYENIEKGKYSDTYVFLPEKGIEMRKPGGKQFKIFLYELARGTTSAGKYNLNLVAEFVTKKGFEIKYDDTDSLYLICSDKYYEKCDEAFSRKDLSKEVYFTEMVKITIIVMKSLQNQQEKYFGVSHKEVVNFRPDDLFMRGIDTVKQENSELFRFIGEKIMWEAMDINNTCSICKIVEDALWDARFKWWDFN</sequence>
<comment type="caution">
    <text evidence="1">The sequence shown here is derived from an EMBL/GenBank/DDBJ whole genome shotgun (WGS) entry which is preliminary data.</text>
</comment>
<dbReference type="SUPFAM" id="SSF56672">
    <property type="entry name" value="DNA/RNA polymerases"/>
    <property type="match status" value="1"/>
</dbReference>
<organism evidence="1 2">
    <name type="scientific">Funneliformis geosporum</name>
    <dbReference type="NCBI Taxonomy" id="1117311"/>
    <lineage>
        <taxon>Eukaryota</taxon>
        <taxon>Fungi</taxon>
        <taxon>Fungi incertae sedis</taxon>
        <taxon>Mucoromycota</taxon>
        <taxon>Glomeromycotina</taxon>
        <taxon>Glomeromycetes</taxon>
        <taxon>Glomerales</taxon>
        <taxon>Glomeraceae</taxon>
        <taxon>Funneliformis</taxon>
    </lineage>
</organism>
<evidence type="ECO:0000313" key="1">
    <source>
        <dbReference type="EMBL" id="CAI2185999.1"/>
    </source>
</evidence>
<dbReference type="AlphaFoldDB" id="A0A9W4SYZ3"/>
<dbReference type="EMBL" id="CAMKVN010003958">
    <property type="protein sequence ID" value="CAI2185999.1"/>
    <property type="molecule type" value="Genomic_DNA"/>
</dbReference>
<dbReference type="Proteomes" id="UP001153678">
    <property type="component" value="Unassembled WGS sequence"/>
</dbReference>
<name>A0A9W4SYZ3_9GLOM</name>
<keyword evidence="2" id="KW-1185">Reference proteome</keyword>